<dbReference type="Gene3D" id="3.40.50.720">
    <property type="entry name" value="NAD(P)-binding Rossmann-like Domain"/>
    <property type="match status" value="1"/>
</dbReference>
<dbReference type="InterPro" id="IPR036291">
    <property type="entry name" value="NAD(P)-bd_dom_sf"/>
</dbReference>
<dbReference type="Pfam" id="PF13460">
    <property type="entry name" value="NAD_binding_10"/>
    <property type="match status" value="1"/>
</dbReference>
<dbReference type="SUPFAM" id="SSF51735">
    <property type="entry name" value="NAD(P)-binding Rossmann-fold domains"/>
    <property type="match status" value="1"/>
</dbReference>
<organism evidence="3 4">
    <name type="scientific">Athelia psychrophila</name>
    <dbReference type="NCBI Taxonomy" id="1759441"/>
    <lineage>
        <taxon>Eukaryota</taxon>
        <taxon>Fungi</taxon>
        <taxon>Dikarya</taxon>
        <taxon>Basidiomycota</taxon>
        <taxon>Agaricomycotina</taxon>
        <taxon>Agaricomycetes</taxon>
        <taxon>Agaricomycetidae</taxon>
        <taxon>Atheliales</taxon>
        <taxon>Atheliaceae</taxon>
        <taxon>Athelia</taxon>
    </lineage>
</organism>
<dbReference type="GO" id="GO:0004074">
    <property type="term" value="F:biliverdin reductase [NAD(P)H] activity"/>
    <property type="evidence" value="ECO:0007669"/>
    <property type="project" value="TreeGrafter"/>
</dbReference>
<reference evidence="3 4" key="1">
    <citation type="journal article" date="2016" name="Mol. Biol. Evol.">
        <title>Comparative Genomics of Early-Diverging Mushroom-Forming Fungi Provides Insights into the Origins of Lignocellulose Decay Capabilities.</title>
        <authorList>
            <person name="Nagy L.G."/>
            <person name="Riley R."/>
            <person name="Tritt A."/>
            <person name="Adam C."/>
            <person name="Daum C."/>
            <person name="Floudas D."/>
            <person name="Sun H."/>
            <person name="Yadav J.S."/>
            <person name="Pangilinan J."/>
            <person name="Larsson K.H."/>
            <person name="Matsuura K."/>
            <person name="Barry K."/>
            <person name="Labutti K."/>
            <person name="Kuo R."/>
            <person name="Ohm R.A."/>
            <person name="Bhattacharya S.S."/>
            <person name="Shirouzu T."/>
            <person name="Yoshinaga Y."/>
            <person name="Martin F.M."/>
            <person name="Grigoriev I.V."/>
            <person name="Hibbett D.S."/>
        </authorList>
    </citation>
    <scope>NUCLEOTIDE SEQUENCE [LARGE SCALE GENOMIC DNA]</scope>
    <source>
        <strain evidence="3 4">CBS 109695</strain>
    </source>
</reference>
<dbReference type="InterPro" id="IPR051606">
    <property type="entry name" value="Polyketide_Oxido-like"/>
</dbReference>
<name>A0A166N2A4_9AGAM</name>
<evidence type="ECO:0000313" key="3">
    <source>
        <dbReference type="EMBL" id="KZP24575.1"/>
    </source>
</evidence>
<protein>
    <submittedName>
        <fullName evidence="3">NAD(P)-binding protein</fullName>
    </submittedName>
</protein>
<dbReference type="GO" id="GO:0042602">
    <property type="term" value="F:riboflavin reductase (NADPH) activity"/>
    <property type="evidence" value="ECO:0007669"/>
    <property type="project" value="TreeGrafter"/>
</dbReference>
<dbReference type="AlphaFoldDB" id="A0A166N2A4"/>
<keyword evidence="4" id="KW-1185">Reference proteome</keyword>
<accession>A0A166N2A4</accession>
<dbReference type="Proteomes" id="UP000076532">
    <property type="component" value="Unassembled WGS sequence"/>
</dbReference>
<dbReference type="InterPro" id="IPR016040">
    <property type="entry name" value="NAD(P)-bd_dom"/>
</dbReference>
<dbReference type="EMBL" id="KV417525">
    <property type="protein sequence ID" value="KZP24575.1"/>
    <property type="molecule type" value="Genomic_DNA"/>
</dbReference>
<evidence type="ECO:0000256" key="1">
    <source>
        <dbReference type="ARBA" id="ARBA00038376"/>
    </source>
</evidence>
<evidence type="ECO:0000259" key="2">
    <source>
        <dbReference type="Pfam" id="PF13460"/>
    </source>
</evidence>
<sequence length="225" mass="24257">MSRSILVLGATGVSGLAFIEEALQRPNPPKLTLYVRNPSKLPSGTESKARIVKGQLNDEAALATALEGVDTVVSVLGGYPTFSDFLSRNKSTPLADDLKVVIKVMKAKGVRRILALSTPSYAVPGETYTWKQSAYLTMPPLMTPQGNAEMVAIAETVAAESDLDWTIFRVPHLTEASADLPVYAGLIGPGYKGSLELSRASQARWILKEIEDRAWIKQAPALGNF</sequence>
<dbReference type="PANTHER" id="PTHR43355">
    <property type="entry name" value="FLAVIN REDUCTASE (NADPH)"/>
    <property type="match status" value="1"/>
</dbReference>
<feature type="domain" description="NAD(P)-binding" evidence="2">
    <location>
        <begin position="9"/>
        <end position="212"/>
    </location>
</feature>
<gene>
    <name evidence="3" type="ORF">FIBSPDRAFT_929777</name>
</gene>
<evidence type="ECO:0000313" key="4">
    <source>
        <dbReference type="Proteomes" id="UP000076532"/>
    </source>
</evidence>
<dbReference type="STRING" id="436010.A0A166N2A4"/>
<dbReference type="OrthoDB" id="10254221at2759"/>
<proteinExistence type="inferred from homology"/>
<comment type="similarity">
    <text evidence="1">Belongs to the avfA family.</text>
</comment>
<dbReference type="PANTHER" id="PTHR43355:SF2">
    <property type="entry name" value="FLAVIN REDUCTASE (NADPH)"/>
    <property type="match status" value="1"/>
</dbReference>